<dbReference type="PANTHER" id="PTHR11999:SF70">
    <property type="entry name" value="MIP05841P"/>
    <property type="match status" value="1"/>
</dbReference>
<dbReference type="OrthoDB" id="9803665at2"/>
<dbReference type="GO" id="GO:0006520">
    <property type="term" value="P:amino acid metabolic process"/>
    <property type="evidence" value="ECO:0007669"/>
    <property type="project" value="InterPro"/>
</dbReference>
<dbReference type="GO" id="GO:0019752">
    <property type="term" value="P:carboxylic acid metabolic process"/>
    <property type="evidence" value="ECO:0007669"/>
    <property type="project" value="InterPro"/>
</dbReference>
<comment type="cofactor">
    <cofactor evidence="1 5 6">
        <name>pyridoxal 5'-phosphate</name>
        <dbReference type="ChEBI" id="CHEBI:597326"/>
    </cofactor>
</comment>
<feature type="modified residue" description="N6-(pyridoxal phosphate)lysine" evidence="5">
    <location>
        <position position="297"/>
    </location>
</feature>
<dbReference type="Proteomes" id="UP000193409">
    <property type="component" value="Unassembled WGS sequence"/>
</dbReference>
<dbReference type="AlphaFoldDB" id="A0A1Y5SMW7"/>
<evidence type="ECO:0000313" key="7">
    <source>
        <dbReference type="EMBL" id="SLN41313.1"/>
    </source>
</evidence>
<dbReference type="PANTHER" id="PTHR11999">
    <property type="entry name" value="GROUP II PYRIDOXAL-5-PHOSPHATE DECARBOXYLASE"/>
    <property type="match status" value="1"/>
</dbReference>
<evidence type="ECO:0000256" key="6">
    <source>
        <dbReference type="RuleBase" id="RU000382"/>
    </source>
</evidence>
<evidence type="ECO:0000256" key="1">
    <source>
        <dbReference type="ARBA" id="ARBA00001933"/>
    </source>
</evidence>
<keyword evidence="2" id="KW-0210">Decarboxylase</keyword>
<evidence type="ECO:0000256" key="4">
    <source>
        <dbReference type="ARBA" id="ARBA00023239"/>
    </source>
</evidence>
<evidence type="ECO:0000256" key="5">
    <source>
        <dbReference type="PIRSR" id="PIRSR602129-50"/>
    </source>
</evidence>
<dbReference type="InterPro" id="IPR015421">
    <property type="entry name" value="PyrdxlP-dep_Trfase_major"/>
</dbReference>
<dbReference type="SUPFAM" id="SSF53383">
    <property type="entry name" value="PLP-dependent transferases"/>
    <property type="match status" value="1"/>
</dbReference>
<dbReference type="Gene3D" id="3.40.640.10">
    <property type="entry name" value="Type I PLP-dependent aspartate aminotransferase-like (Major domain)"/>
    <property type="match status" value="1"/>
</dbReference>
<gene>
    <name evidence="7" type="primary">ddc</name>
    <name evidence="7" type="ORF">PSA7680_02054</name>
</gene>
<sequence length="484" mass="51159">MAKGRLDPADWTAFRQEAHRMLDAALDKMAGAEEGRVWTPLPDPLKDALAAPVPRAGLGPAGAAERLRALMPYGVGNTHPRFWGWVHGAGSPGNLLPEIAASAINANLGGRDHGGVHVERAVVRWCAELMGFPPDSGGLIVSGTSMATIIALKAARGRALGTQTRQEGVGAARLTGYCAAQAHSCVARAFDMLGLGSEALRRAPVDGDFRMDTAALEAAIAQDRAEGFTPFLVVGTAGAVNTGAIDPLADLAAIAASEGLWFHVDGAFGATARLSPALAPLLAGMERADSLAFDFHKWLQVTYDAGCVLVRDRQAQLDAFSERPDYLAPATRGLAAGDFWPVDYGPELSRSYRALKVYAHLLEHGADALGAVIENNCRQARLLAELVAQAPDLEPLCPVSLNILCFRFTGGSEAAHDAVNAEISVRLQESGLAVLSTTRIHGRLALRVNITNHRTRDGDLHLLVEEVRKIGATLLAEGFHAAAP</sequence>
<keyword evidence="3 5" id="KW-0663">Pyridoxal phosphate</keyword>
<name>A0A1Y5SMW7_9RHOB</name>
<dbReference type="GO" id="GO:0033983">
    <property type="term" value="F:diaminobutyrate decarboxylase activity"/>
    <property type="evidence" value="ECO:0007669"/>
    <property type="project" value="UniProtKB-EC"/>
</dbReference>
<evidence type="ECO:0000256" key="3">
    <source>
        <dbReference type="ARBA" id="ARBA00022898"/>
    </source>
</evidence>
<protein>
    <submittedName>
        <fullName evidence="7">L-2,4-diaminobutyrate decarboxylase</fullName>
        <ecNumber evidence="7">4.1.1.86</ecNumber>
    </submittedName>
</protein>
<dbReference type="PROSITE" id="PS00392">
    <property type="entry name" value="DDC_GAD_HDC_YDC"/>
    <property type="match status" value="1"/>
</dbReference>
<dbReference type="Pfam" id="PF00282">
    <property type="entry name" value="Pyridoxal_deC"/>
    <property type="match status" value="1"/>
</dbReference>
<organism evidence="7 8">
    <name type="scientific">Pseudoruegeria aquimaris</name>
    <dbReference type="NCBI Taxonomy" id="393663"/>
    <lineage>
        <taxon>Bacteria</taxon>
        <taxon>Pseudomonadati</taxon>
        <taxon>Pseudomonadota</taxon>
        <taxon>Alphaproteobacteria</taxon>
        <taxon>Rhodobacterales</taxon>
        <taxon>Roseobacteraceae</taxon>
        <taxon>Pseudoruegeria</taxon>
    </lineage>
</organism>
<dbReference type="RefSeq" id="WP_085868616.1">
    <property type="nucleotide sequence ID" value="NZ_FWFQ01000013.1"/>
</dbReference>
<dbReference type="EC" id="4.1.1.86" evidence="7"/>
<dbReference type="EMBL" id="FWFQ01000013">
    <property type="protein sequence ID" value="SLN41313.1"/>
    <property type="molecule type" value="Genomic_DNA"/>
</dbReference>
<dbReference type="InterPro" id="IPR002129">
    <property type="entry name" value="PyrdxlP-dep_de-COase"/>
</dbReference>
<evidence type="ECO:0000313" key="8">
    <source>
        <dbReference type="Proteomes" id="UP000193409"/>
    </source>
</evidence>
<evidence type="ECO:0000256" key="2">
    <source>
        <dbReference type="ARBA" id="ARBA00022793"/>
    </source>
</evidence>
<reference evidence="7 8" key="1">
    <citation type="submission" date="2017-03" db="EMBL/GenBank/DDBJ databases">
        <authorList>
            <person name="Afonso C.L."/>
            <person name="Miller P.J."/>
            <person name="Scott M.A."/>
            <person name="Spackman E."/>
            <person name="Goraichik I."/>
            <person name="Dimitrov K.M."/>
            <person name="Suarez D.L."/>
            <person name="Swayne D.E."/>
        </authorList>
    </citation>
    <scope>NUCLEOTIDE SEQUENCE [LARGE SCALE GENOMIC DNA]</scope>
    <source>
        <strain evidence="7 8">CECT 7680</strain>
    </source>
</reference>
<keyword evidence="8" id="KW-1185">Reference proteome</keyword>
<dbReference type="Gene3D" id="3.90.1150.170">
    <property type="match status" value="2"/>
</dbReference>
<dbReference type="PRINTS" id="PR00800">
    <property type="entry name" value="YHDCRBOXLASE"/>
</dbReference>
<dbReference type="InterPro" id="IPR021115">
    <property type="entry name" value="Pyridoxal-P_BS"/>
</dbReference>
<comment type="similarity">
    <text evidence="6">Belongs to the group II decarboxylase family.</text>
</comment>
<dbReference type="GO" id="GO:0030170">
    <property type="term" value="F:pyridoxal phosphate binding"/>
    <property type="evidence" value="ECO:0007669"/>
    <property type="project" value="InterPro"/>
</dbReference>
<dbReference type="InterPro" id="IPR010977">
    <property type="entry name" value="Aromatic_deC"/>
</dbReference>
<dbReference type="InterPro" id="IPR015424">
    <property type="entry name" value="PyrdxlP-dep_Trfase"/>
</dbReference>
<proteinExistence type="inferred from homology"/>
<accession>A0A1Y5SMW7</accession>
<keyword evidence="4 6" id="KW-0456">Lyase</keyword>